<evidence type="ECO:0000313" key="3">
    <source>
        <dbReference type="Proteomes" id="UP000077521"/>
    </source>
</evidence>
<evidence type="ECO:0000256" key="1">
    <source>
        <dbReference type="SAM" id="MobiDB-lite"/>
    </source>
</evidence>
<feature type="compositionally biased region" description="Basic and acidic residues" evidence="1">
    <location>
        <begin position="71"/>
        <end position="82"/>
    </location>
</feature>
<name>A0A8T8SX02_9BASI</name>
<feature type="compositionally biased region" description="Basic and acidic residues" evidence="1">
    <location>
        <begin position="32"/>
        <end position="53"/>
    </location>
</feature>
<keyword evidence="3" id="KW-1185">Reference proteome</keyword>
<comment type="caution">
    <text evidence="2">The sequence shown here is derived from an EMBL/GenBank/DDBJ whole genome shotgun (WGS) entry which is preliminary data.</text>
</comment>
<evidence type="ECO:0000313" key="2">
    <source>
        <dbReference type="EMBL" id="KAE8250604.1"/>
    </source>
</evidence>
<dbReference type="Proteomes" id="UP000077521">
    <property type="component" value="Unassembled WGS sequence"/>
</dbReference>
<dbReference type="EMBL" id="LWDF02000307">
    <property type="protein sequence ID" value="KAE8250604.1"/>
    <property type="molecule type" value="Genomic_DNA"/>
</dbReference>
<gene>
    <name evidence="2" type="ORF">A4X13_0g4569</name>
</gene>
<accession>A0A8T8SX02</accession>
<dbReference type="AlphaFoldDB" id="A0A8T8SX02"/>
<feature type="compositionally biased region" description="Low complexity" evidence="1">
    <location>
        <begin position="110"/>
        <end position="120"/>
    </location>
</feature>
<sequence>PGLSATRTARGTARSTNFIFASFLQGLADQGRLKQDSMEPRTTRATRNSDSKTNETVGKFRRQASPCGQRDNSDGKTQDAGREGMVSTRGVKASHTDGSSRWQDEDAARRLSATSRTRSTVKGRNEQRRRQTEILLRVGAPGSMSVTSLGRIRCPVRRDEDLGRPRQTIIGVYRQARRSGPGRDKLSWA</sequence>
<reference evidence="2" key="1">
    <citation type="submission" date="2016-04" db="EMBL/GenBank/DDBJ databases">
        <authorList>
            <person name="Nguyen H.D."/>
            <person name="Samba Siva P."/>
            <person name="Cullis J."/>
            <person name="Levesque C.A."/>
            <person name="Hambleton S."/>
        </authorList>
    </citation>
    <scope>NUCLEOTIDE SEQUENCE</scope>
    <source>
        <strain evidence="2">DAOMC 236416</strain>
    </source>
</reference>
<feature type="region of interest" description="Disordered" evidence="1">
    <location>
        <begin position="32"/>
        <end position="129"/>
    </location>
</feature>
<organism evidence="2 3">
    <name type="scientific">Tilletia indica</name>
    <dbReference type="NCBI Taxonomy" id="43049"/>
    <lineage>
        <taxon>Eukaryota</taxon>
        <taxon>Fungi</taxon>
        <taxon>Dikarya</taxon>
        <taxon>Basidiomycota</taxon>
        <taxon>Ustilaginomycotina</taxon>
        <taxon>Exobasidiomycetes</taxon>
        <taxon>Tilletiales</taxon>
        <taxon>Tilletiaceae</taxon>
        <taxon>Tilletia</taxon>
    </lineage>
</organism>
<proteinExistence type="predicted"/>
<protein>
    <submittedName>
        <fullName evidence="2">Uncharacterized protein</fullName>
    </submittedName>
</protein>
<feature type="non-terminal residue" evidence="2">
    <location>
        <position position="1"/>
    </location>
</feature>
<reference evidence="2" key="2">
    <citation type="journal article" date="2019" name="IMA Fungus">
        <title>Genome sequencing and comparison of five Tilletia species to identify candidate genes for the detection of regulated species infecting wheat.</title>
        <authorList>
            <person name="Nguyen H.D.T."/>
            <person name="Sultana T."/>
            <person name="Kesanakurti P."/>
            <person name="Hambleton S."/>
        </authorList>
    </citation>
    <scope>NUCLEOTIDE SEQUENCE</scope>
    <source>
        <strain evidence="2">DAOMC 236416</strain>
    </source>
</reference>